<dbReference type="InterPro" id="IPR011009">
    <property type="entry name" value="Kinase-like_dom_sf"/>
</dbReference>
<dbReference type="PROSITE" id="PS50144">
    <property type="entry name" value="MATH"/>
    <property type="match status" value="1"/>
</dbReference>
<evidence type="ECO:0000259" key="13">
    <source>
        <dbReference type="PROSITE" id="PS50089"/>
    </source>
</evidence>
<dbReference type="Gene3D" id="1.10.510.10">
    <property type="entry name" value="Transferase(Phosphotransferase) domain 1"/>
    <property type="match status" value="1"/>
</dbReference>
<keyword evidence="5 10" id="KW-0547">Nucleotide-binding</keyword>
<dbReference type="OrthoDB" id="2687620at2759"/>
<gene>
    <name evidence="15" type="ORF">LSTR_LSTR010845</name>
</gene>
<evidence type="ECO:0000256" key="11">
    <source>
        <dbReference type="SAM" id="MobiDB-lite"/>
    </source>
</evidence>
<dbReference type="SUPFAM" id="SSF49599">
    <property type="entry name" value="TRAF domain-like"/>
    <property type="match status" value="1"/>
</dbReference>
<evidence type="ECO:0000313" key="16">
    <source>
        <dbReference type="Proteomes" id="UP000291343"/>
    </source>
</evidence>
<keyword evidence="6 9" id="KW-0863">Zinc-finger</keyword>
<keyword evidence="7" id="KW-0862">Zinc</keyword>
<evidence type="ECO:0000259" key="12">
    <source>
        <dbReference type="PROSITE" id="PS50011"/>
    </source>
</evidence>
<evidence type="ECO:0000256" key="10">
    <source>
        <dbReference type="PROSITE-ProRule" id="PRU10141"/>
    </source>
</evidence>
<dbReference type="SUPFAM" id="SSF57850">
    <property type="entry name" value="RING/U-box"/>
    <property type="match status" value="1"/>
</dbReference>
<feature type="compositionally biased region" description="Polar residues" evidence="11">
    <location>
        <begin position="898"/>
        <end position="907"/>
    </location>
</feature>
<name>A0A482WS30_LAOST</name>
<dbReference type="EMBL" id="QKKF02026418">
    <property type="protein sequence ID" value="RZF36425.1"/>
    <property type="molecule type" value="Genomic_DNA"/>
</dbReference>
<feature type="domain" description="RING-type" evidence="13">
    <location>
        <begin position="30"/>
        <end position="68"/>
    </location>
</feature>
<evidence type="ECO:0000256" key="1">
    <source>
        <dbReference type="ARBA" id="ARBA00004496"/>
    </source>
</evidence>
<dbReference type="InterPro" id="IPR017907">
    <property type="entry name" value="Znf_RING_CS"/>
</dbReference>
<dbReference type="GO" id="GO:0008270">
    <property type="term" value="F:zinc ion binding"/>
    <property type="evidence" value="ECO:0007669"/>
    <property type="project" value="UniProtKB-KW"/>
</dbReference>
<protein>
    <recommendedName>
        <fullName evidence="2">non-specific serine/threonine protein kinase</fullName>
        <ecNumber evidence="2">2.7.11.1</ecNumber>
    </recommendedName>
</protein>
<evidence type="ECO:0000256" key="3">
    <source>
        <dbReference type="ARBA" id="ARBA00022490"/>
    </source>
</evidence>
<dbReference type="Pfam" id="PF21355">
    <property type="entry name" value="TRAF-mep_MATH"/>
    <property type="match status" value="1"/>
</dbReference>
<evidence type="ECO:0000256" key="6">
    <source>
        <dbReference type="ARBA" id="ARBA00022771"/>
    </source>
</evidence>
<keyword evidence="3" id="KW-0963">Cytoplasm</keyword>
<dbReference type="Gene3D" id="3.30.40.10">
    <property type="entry name" value="Zinc/RING finger domain, C3HC4 (zinc finger)"/>
    <property type="match status" value="1"/>
</dbReference>
<dbReference type="Pfam" id="PF13923">
    <property type="entry name" value="zf-C3HC4_2"/>
    <property type="match status" value="1"/>
</dbReference>
<dbReference type="GO" id="GO:0005737">
    <property type="term" value="C:cytoplasm"/>
    <property type="evidence" value="ECO:0007669"/>
    <property type="project" value="UniProtKB-SubCell"/>
</dbReference>
<keyword evidence="16" id="KW-1185">Reference proteome</keyword>
<dbReference type="AlphaFoldDB" id="A0A482WS30"/>
<evidence type="ECO:0000259" key="14">
    <source>
        <dbReference type="PROSITE" id="PS50144"/>
    </source>
</evidence>
<feature type="region of interest" description="Disordered" evidence="11">
    <location>
        <begin position="181"/>
        <end position="203"/>
    </location>
</feature>
<accession>A0A482WS30</accession>
<feature type="compositionally biased region" description="Polar residues" evidence="11">
    <location>
        <begin position="982"/>
        <end position="998"/>
    </location>
</feature>
<dbReference type="SMART" id="SM00184">
    <property type="entry name" value="RING"/>
    <property type="match status" value="1"/>
</dbReference>
<evidence type="ECO:0000256" key="4">
    <source>
        <dbReference type="ARBA" id="ARBA00022723"/>
    </source>
</evidence>
<dbReference type="PANTHER" id="PTHR11909">
    <property type="entry name" value="CASEIN KINASE-RELATED"/>
    <property type="match status" value="1"/>
</dbReference>
<evidence type="ECO:0000256" key="2">
    <source>
        <dbReference type="ARBA" id="ARBA00012513"/>
    </source>
</evidence>
<evidence type="ECO:0000256" key="5">
    <source>
        <dbReference type="ARBA" id="ARBA00022741"/>
    </source>
</evidence>
<feature type="region of interest" description="Disordered" evidence="11">
    <location>
        <begin position="977"/>
        <end position="998"/>
    </location>
</feature>
<dbReference type="InterPro" id="IPR008974">
    <property type="entry name" value="TRAF-like"/>
</dbReference>
<evidence type="ECO:0000256" key="7">
    <source>
        <dbReference type="ARBA" id="ARBA00022833"/>
    </source>
</evidence>
<dbReference type="SMART" id="SM00220">
    <property type="entry name" value="S_TKc"/>
    <property type="match status" value="1"/>
</dbReference>
<dbReference type="PROSITE" id="PS50011">
    <property type="entry name" value="PROTEIN_KINASE_DOM"/>
    <property type="match status" value="1"/>
</dbReference>
<reference evidence="15 16" key="1">
    <citation type="journal article" date="2017" name="Gigascience">
        <title>Genome sequence of the small brown planthopper, Laodelphax striatellus.</title>
        <authorList>
            <person name="Zhu J."/>
            <person name="Jiang F."/>
            <person name="Wang X."/>
            <person name="Yang P."/>
            <person name="Bao Y."/>
            <person name="Zhao W."/>
            <person name="Wang W."/>
            <person name="Lu H."/>
            <person name="Wang Q."/>
            <person name="Cui N."/>
            <person name="Li J."/>
            <person name="Chen X."/>
            <person name="Luo L."/>
            <person name="Yu J."/>
            <person name="Kang L."/>
            <person name="Cui F."/>
        </authorList>
    </citation>
    <scope>NUCLEOTIDE SEQUENCE [LARGE SCALE GENOMIC DNA]</scope>
    <source>
        <strain evidence="15">Lst14</strain>
    </source>
</reference>
<dbReference type="EC" id="2.7.11.1" evidence="2"/>
<feature type="domain" description="MATH" evidence="14">
    <location>
        <begin position="257"/>
        <end position="398"/>
    </location>
</feature>
<proteinExistence type="predicted"/>
<dbReference type="SUPFAM" id="SSF56112">
    <property type="entry name" value="Protein kinase-like (PK-like)"/>
    <property type="match status" value="1"/>
</dbReference>
<comment type="subcellular location">
    <subcellularLocation>
        <location evidence="1">Cytoplasm</location>
    </subcellularLocation>
</comment>
<dbReference type="InterPro" id="IPR000719">
    <property type="entry name" value="Prot_kinase_dom"/>
</dbReference>
<dbReference type="GO" id="GO:0004674">
    <property type="term" value="F:protein serine/threonine kinase activity"/>
    <property type="evidence" value="ECO:0007669"/>
    <property type="project" value="UniProtKB-EC"/>
</dbReference>
<dbReference type="InterPro" id="IPR050235">
    <property type="entry name" value="CK1_Ser-Thr_kinase"/>
</dbReference>
<dbReference type="PROSITE" id="PS00518">
    <property type="entry name" value="ZF_RING_1"/>
    <property type="match status" value="1"/>
</dbReference>
<dbReference type="Pfam" id="PF00069">
    <property type="entry name" value="Pkinase"/>
    <property type="match status" value="1"/>
</dbReference>
<feature type="compositionally biased region" description="Basic and acidic residues" evidence="11">
    <location>
        <begin position="181"/>
        <end position="194"/>
    </location>
</feature>
<evidence type="ECO:0000256" key="8">
    <source>
        <dbReference type="ARBA" id="ARBA00022840"/>
    </source>
</evidence>
<dbReference type="PROSITE" id="PS50089">
    <property type="entry name" value="ZF_RING_2"/>
    <property type="match status" value="1"/>
</dbReference>
<evidence type="ECO:0000313" key="15">
    <source>
        <dbReference type="EMBL" id="RZF36425.1"/>
    </source>
</evidence>
<dbReference type="InterPro" id="IPR002083">
    <property type="entry name" value="MATH/TRAF_dom"/>
</dbReference>
<feature type="domain" description="Protein kinase" evidence="12">
    <location>
        <begin position="440"/>
        <end position="727"/>
    </location>
</feature>
<feature type="region of interest" description="Disordered" evidence="11">
    <location>
        <begin position="876"/>
        <end position="907"/>
    </location>
</feature>
<sequence length="998" mass="113572">MTDISPTGTSTSSPDSETGKLPALDPRFECPICLNCLKDPFLTSCGHRFCKDCIIQWMKRQGGVCPIDGYSLTMESDLFPDNYTRREIAQQRLRCPVEDCTQVLSLVDAEQHMSEHHPSNCEDCMRCSFHNVGCNFIAMSVEHMKMHLNNDLHNHLSLISSVCSGLSSRLTNNAITSKAEEAKLWDPRPKHDDSDSTSSSEESQLKELVKNLFERIVLLEQKTREQDVQLTGAHQHIVRLSVEIDRLKSDLPLRVCGGAYVWNISDFRRKLQKMKLEPSIMFYSPGFYTSYHGYRFCARLNLNVSDTSFITLNVHVMQGENDRVLQWPFIGRISLTLVHPQDPSLTISETMMSRPELEAFKRPTKEINSRAFGYAEFVSVGTIESYLQNDCLTLQIQNSHVRMPRINESEQKKKIAPNGYKLPFRIREGEIFTDLRSKKWRLGKSIGYGGFGEIYLASDEITKPVTSDAKYVIKVEPHSNGPLLVERIFYMRVAKIESIDSWVAKNEMNALGMPYFVGAGSHVYKGEHYRFLIIPRFGQDLQKVFVEKKKKFHIKTALTLASYVIDILEYLHSYNYVHADIKPDNLLLGLTAQAPVYLVDFGLACRYRYPNGRHKEYCLDERKAHYGTIQYTSRDAHIGAISRRGDLEILGYNVIYLLTGHLPWEDDLNDEEVVAEKKRYAMNNINEFLSTCFMPQSPPDVLVDYLDYVNKLNFDSRPNYKYCKRLFRKGIQDAGYCDDGKLTFEGHAKLKTKKRRSNFETENMGVKKMKKSLTFGFEFEVPDRKPCTAQNFNRMTRNTTSNQLNVKPLEDFDWAMVLAGNPEKCMRKNSQSNKSNQSYKCDNDYSMNYSDNCPVDPFDNSMENPTPAMLEVIARRKQRAKETAQSITSHRRSKSESRCSSPTELASSGLTPAMEAVIKKRHAAAAAAAAAVAAEEQAKLAAAGRPRKTRSSSRKCPAMKELKIQFKAMVLNPHSCAVSKRPSASPTKRSTRLSCVNG</sequence>
<dbReference type="InParanoid" id="A0A482WS30"/>
<dbReference type="STRING" id="195883.A0A482WS30"/>
<dbReference type="InterPro" id="IPR001841">
    <property type="entry name" value="Znf_RING"/>
</dbReference>
<dbReference type="SMR" id="A0A482WS30"/>
<evidence type="ECO:0000256" key="9">
    <source>
        <dbReference type="PROSITE-ProRule" id="PRU00175"/>
    </source>
</evidence>
<dbReference type="InterPro" id="IPR049342">
    <property type="entry name" value="TRAF1-6_MATH_dom"/>
</dbReference>
<keyword evidence="8 10" id="KW-0067">ATP-binding</keyword>
<dbReference type="GO" id="GO:0005524">
    <property type="term" value="F:ATP binding"/>
    <property type="evidence" value="ECO:0007669"/>
    <property type="project" value="UniProtKB-UniRule"/>
</dbReference>
<dbReference type="Gene3D" id="2.60.210.10">
    <property type="entry name" value="Apoptosis, Tumor Necrosis Factor Receptor Associated Protein 2, Chain A"/>
    <property type="match status" value="1"/>
</dbReference>
<dbReference type="PROSITE" id="PS00107">
    <property type="entry name" value="PROTEIN_KINASE_ATP"/>
    <property type="match status" value="1"/>
</dbReference>
<keyword evidence="4" id="KW-0479">Metal-binding</keyword>
<dbReference type="InterPro" id="IPR008271">
    <property type="entry name" value="Ser/Thr_kinase_AS"/>
</dbReference>
<dbReference type="PROSITE" id="PS00108">
    <property type="entry name" value="PROTEIN_KINASE_ST"/>
    <property type="match status" value="1"/>
</dbReference>
<organism evidence="15 16">
    <name type="scientific">Laodelphax striatellus</name>
    <name type="common">Small brown planthopper</name>
    <name type="synonym">Delphax striatella</name>
    <dbReference type="NCBI Taxonomy" id="195883"/>
    <lineage>
        <taxon>Eukaryota</taxon>
        <taxon>Metazoa</taxon>
        <taxon>Ecdysozoa</taxon>
        <taxon>Arthropoda</taxon>
        <taxon>Hexapoda</taxon>
        <taxon>Insecta</taxon>
        <taxon>Pterygota</taxon>
        <taxon>Neoptera</taxon>
        <taxon>Paraneoptera</taxon>
        <taxon>Hemiptera</taxon>
        <taxon>Auchenorrhyncha</taxon>
        <taxon>Fulgoroidea</taxon>
        <taxon>Delphacidae</taxon>
        <taxon>Criomorphinae</taxon>
        <taxon>Laodelphax</taxon>
    </lineage>
</organism>
<dbReference type="InterPro" id="IPR013083">
    <property type="entry name" value="Znf_RING/FYVE/PHD"/>
</dbReference>
<comment type="caution">
    <text evidence="15">The sequence shown here is derived from an EMBL/GenBank/DDBJ whole genome shotgun (WGS) entry which is preliminary data.</text>
</comment>
<dbReference type="Proteomes" id="UP000291343">
    <property type="component" value="Unassembled WGS sequence"/>
</dbReference>
<dbReference type="InterPro" id="IPR017441">
    <property type="entry name" value="Protein_kinase_ATP_BS"/>
</dbReference>
<feature type="binding site" evidence="10">
    <location>
        <position position="474"/>
    </location>
    <ligand>
        <name>ATP</name>
        <dbReference type="ChEBI" id="CHEBI:30616"/>
    </ligand>
</feature>